<evidence type="ECO:0000259" key="4">
    <source>
        <dbReference type="Pfam" id="PF01872"/>
    </source>
</evidence>
<dbReference type="Pfam" id="PF01872">
    <property type="entry name" value="RibD_C"/>
    <property type="match status" value="1"/>
</dbReference>
<keyword evidence="3" id="KW-0560">Oxidoreductase</keyword>
<comment type="pathway">
    <text evidence="1">Cofactor biosynthesis; riboflavin biosynthesis.</text>
</comment>
<organism evidence="5 6">
    <name type="scientific">Sulfobacillus benefaciens</name>
    <dbReference type="NCBI Taxonomy" id="453960"/>
    <lineage>
        <taxon>Bacteria</taxon>
        <taxon>Bacillati</taxon>
        <taxon>Bacillota</taxon>
        <taxon>Clostridia</taxon>
        <taxon>Eubacteriales</taxon>
        <taxon>Clostridiales Family XVII. Incertae Sedis</taxon>
        <taxon>Sulfobacillus</taxon>
    </lineage>
</organism>
<dbReference type="EMBL" id="PXYW01000022">
    <property type="protein sequence ID" value="PSR33310.1"/>
    <property type="molecule type" value="Genomic_DNA"/>
</dbReference>
<dbReference type="GO" id="GO:0009231">
    <property type="term" value="P:riboflavin biosynthetic process"/>
    <property type="evidence" value="ECO:0007669"/>
    <property type="project" value="InterPro"/>
</dbReference>
<dbReference type="InterPro" id="IPR002734">
    <property type="entry name" value="RibDG_C"/>
</dbReference>
<reference evidence="5 6" key="1">
    <citation type="journal article" date="2014" name="BMC Genomics">
        <title>Comparison of environmental and isolate Sulfobacillus genomes reveals diverse carbon, sulfur, nitrogen, and hydrogen metabolisms.</title>
        <authorList>
            <person name="Justice N.B."/>
            <person name="Norman A."/>
            <person name="Brown C.T."/>
            <person name="Singh A."/>
            <person name="Thomas B.C."/>
            <person name="Banfield J.F."/>
        </authorList>
    </citation>
    <scope>NUCLEOTIDE SEQUENCE [LARGE SCALE GENOMIC DNA]</scope>
    <source>
        <strain evidence="5">AMDSBA4</strain>
    </source>
</reference>
<sequence length="229" mass="25454">MRPQVVVVMGASVDGRITTAPGRNVGEWAAERLNGRAHDLLNGLYDRLACDGLMSGSESVLVWGNHEVALAFEPDWPKKSQAYIVFDGRGRIDWAYTKRLIVGTRENTPTSYYDQLRSKQIDNIKAGVGEYIDLGNALEQLFRRGFRKLALTGGGKINGAFLRAGLVDEISILWSPLLVGGETTPTIFEAPNLESWKGIVRLNLVQSEVWDSNLIWAHYRILRVNVGLT</sequence>
<evidence type="ECO:0000313" key="6">
    <source>
        <dbReference type="Proteomes" id="UP000242972"/>
    </source>
</evidence>
<comment type="caution">
    <text evidence="5">The sequence shown here is derived from an EMBL/GenBank/DDBJ whole genome shotgun (WGS) entry which is preliminary data.</text>
</comment>
<evidence type="ECO:0000256" key="2">
    <source>
        <dbReference type="ARBA" id="ARBA00022857"/>
    </source>
</evidence>
<dbReference type="PANTHER" id="PTHR38011:SF7">
    <property type="entry name" value="2,5-DIAMINO-6-RIBOSYLAMINO-4(3H)-PYRIMIDINONE 5'-PHOSPHATE REDUCTASE"/>
    <property type="match status" value="1"/>
</dbReference>
<proteinExistence type="predicted"/>
<accession>A0A2T2XFQ0</accession>
<feature type="domain" description="Bacterial bifunctional deaminase-reductase C-terminal" evidence="4">
    <location>
        <begin position="3"/>
        <end position="213"/>
    </location>
</feature>
<dbReference type="SUPFAM" id="SSF53597">
    <property type="entry name" value="Dihydrofolate reductase-like"/>
    <property type="match status" value="1"/>
</dbReference>
<dbReference type="InterPro" id="IPR024072">
    <property type="entry name" value="DHFR-like_dom_sf"/>
</dbReference>
<gene>
    <name evidence="5" type="ORF">C7B46_10230</name>
</gene>
<dbReference type="GO" id="GO:0008703">
    <property type="term" value="F:5-amino-6-(5-phosphoribosylamino)uracil reductase activity"/>
    <property type="evidence" value="ECO:0007669"/>
    <property type="project" value="InterPro"/>
</dbReference>
<dbReference type="Gene3D" id="3.40.430.10">
    <property type="entry name" value="Dihydrofolate Reductase, subunit A"/>
    <property type="match status" value="1"/>
</dbReference>
<evidence type="ECO:0000313" key="5">
    <source>
        <dbReference type="EMBL" id="PSR33310.1"/>
    </source>
</evidence>
<keyword evidence="2" id="KW-0521">NADP</keyword>
<dbReference type="PANTHER" id="PTHR38011">
    <property type="entry name" value="DIHYDROFOLATE REDUCTASE FAMILY PROTEIN (AFU_ORTHOLOGUE AFUA_8G06820)"/>
    <property type="match status" value="1"/>
</dbReference>
<dbReference type="Proteomes" id="UP000242972">
    <property type="component" value="Unassembled WGS sequence"/>
</dbReference>
<protein>
    <recommendedName>
        <fullName evidence="4">Bacterial bifunctional deaminase-reductase C-terminal domain-containing protein</fullName>
    </recommendedName>
</protein>
<evidence type="ECO:0000256" key="1">
    <source>
        <dbReference type="ARBA" id="ARBA00005104"/>
    </source>
</evidence>
<evidence type="ECO:0000256" key="3">
    <source>
        <dbReference type="ARBA" id="ARBA00023002"/>
    </source>
</evidence>
<name>A0A2T2XFQ0_9FIRM</name>
<dbReference type="InterPro" id="IPR050765">
    <property type="entry name" value="Riboflavin_Biosynth_HTPR"/>
</dbReference>
<dbReference type="AlphaFoldDB" id="A0A2T2XFQ0"/>